<dbReference type="Gene3D" id="3.40.50.2000">
    <property type="entry name" value="Glycogen Phosphorylase B"/>
    <property type="match status" value="2"/>
</dbReference>
<dbReference type="InterPro" id="IPR001296">
    <property type="entry name" value="Glyco_trans_1"/>
</dbReference>
<dbReference type="AlphaFoldDB" id="A0A6J7H3N6"/>
<dbReference type="PANTHER" id="PTHR45947:SF3">
    <property type="entry name" value="SULFOQUINOVOSYL TRANSFERASE SQD2"/>
    <property type="match status" value="1"/>
</dbReference>
<dbReference type="InterPro" id="IPR050194">
    <property type="entry name" value="Glycosyltransferase_grp1"/>
</dbReference>
<name>A0A6J7H3N6_9ZZZZ</name>
<dbReference type="CDD" id="cd03801">
    <property type="entry name" value="GT4_PimA-like"/>
    <property type="match status" value="1"/>
</dbReference>
<evidence type="ECO:0000259" key="2">
    <source>
        <dbReference type="Pfam" id="PF13439"/>
    </source>
</evidence>
<dbReference type="Pfam" id="PF00534">
    <property type="entry name" value="Glycos_transf_1"/>
    <property type="match status" value="1"/>
</dbReference>
<protein>
    <submittedName>
        <fullName evidence="3">Unannotated protein</fullName>
    </submittedName>
</protein>
<dbReference type="Pfam" id="PF13439">
    <property type="entry name" value="Glyco_transf_4"/>
    <property type="match status" value="1"/>
</dbReference>
<dbReference type="GO" id="GO:0016757">
    <property type="term" value="F:glycosyltransferase activity"/>
    <property type="evidence" value="ECO:0007669"/>
    <property type="project" value="InterPro"/>
</dbReference>
<dbReference type="EMBL" id="CAFBMS010000019">
    <property type="protein sequence ID" value="CAB4914224.1"/>
    <property type="molecule type" value="Genomic_DNA"/>
</dbReference>
<feature type="domain" description="Glycosyltransferase subfamily 4-like N-terminal" evidence="2">
    <location>
        <begin position="14"/>
        <end position="176"/>
    </location>
</feature>
<gene>
    <name evidence="3" type="ORF">UFOPK3614_00490</name>
</gene>
<dbReference type="SUPFAM" id="SSF53756">
    <property type="entry name" value="UDP-Glycosyltransferase/glycogen phosphorylase"/>
    <property type="match status" value="1"/>
</dbReference>
<dbReference type="InterPro" id="IPR028098">
    <property type="entry name" value="Glyco_trans_4-like_N"/>
</dbReference>
<proteinExistence type="predicted"/>
<reference evidence="3" key="1">
    <citation type="submission" date="2020-05" db="EMBL/GenBank/DDBJ databases">
        <authorList>
            <person name="Chiriac C."/>
            <person name="Salcher M."/>
            <person name="Ghai R."/>
            <person name="Kavagutti S V."/>
        </authorList>
    </citation>
    <scope>NUCLEOTIDE SEQUENCE</scope>
</reference>
<dbReference type="PANTHER" id="PTHR45947">
    <property type="entry name" value="SULFOQUINOVOSYL TRANSFERASE SQD2"/>
    <property type="match status" value="1"/>
</dbReference>
<evidence type="ECO:0000259" key="1">
    <source>
        <dbReference type="Pfam" id="PF00534"/>
    </source>
</evidence>
<organism evidence="3">
    <name type="scientific">freshwater metagenome</name>
    <dbReference type="NCBI Taxonomy" id="449393"/>
    <lineage>
        <taxon>unclassified sequences</taxon>
        <taxon>metagenomes</taxon>
        <taxon>ecological metagenomes</taxon>
    </lineage>
</organism>
<feature type="domain" description="Glycosyl transferase family 1" evidence="1">
    <location>
        <begin position="190"/>
        <end position="345"/>
    </location>
</feature>
<evidence type="ECO:0000313" key="3">
    <source>
        <dbReference type="EMBL" id="CAB4914224.1"/>
    </source>
</evidence>
<sequence length="374" mass="41757">MRILHWAVPYSAGVGGQSIFIERLAQDLVKRGHDVAIITNKTTDEKTRRELSNNLVRVIRLNLNATNLDSEAGVKFGRTVEAIQEFNPDIIHIHNLVSREIVYLKLFLNRKDTGTLTICTIHDLETLKRALAWQVTGELLKQIDRIVSPSEYIDGFFEGMNEELRENFKIIYNGVPEKLPPSPTGKIKLHLLFAAELNEHKGAVVLLNAWSKICKNYPNITLFIAGEGVAREFLQQYANTSEIGSQVVFTGWLSQIELNEYLSSECIFIMPSMLGEAFGLIAAEASMAGAAVIVSRIGALPEIVKDRVSGLVVTPGDSNSLAQAIEELLNDEELRSKLGSEAKKRAQRLFSMEKSVDEYEKTYHQLITAQKSSN</sequence>
<accession>A0A6J7H3N6</accession>